<name>A0A7W6A3M9_9SPHN</name>
<organism evidence="2 3">
    <name type="scientific">Novosphingobium hassiacum</name>
    <dbReference type="NCBI Taxonomy" id="173676"/>
    <lineage>
        <taxon>Bacteria</taxon>
        <taxon>Pseudomonadati</taxon>
        <taxon>Pseudomonadota</taxon>
        <taxon>Alphaproteobacteria</taxon>
        <taxon>Sphingomonadales</taxon>
        <taxon>Sphingomonadaceae</taxon>
        <taxon>Novosphingobium</taxon>
    </lineage>
</organism>
<dbReference type="CDD" id="cd06558">
    <property type="entry name" value="crotonase-like"/>
    <property type="match status" value="1"/>
</dbReference>
<dbReference type="Proteomes" id="UP000562395">
    <property type="component" value="Unassembled WGS sequence"/>
</dbReference>
<evidence type="ECO:0000313" key="2">
    <source>
        <dbReference type="EMBL" id="MBB3862650.1"/>
    </source>
</evidence>
<reference evidence="2 3" key="1">
    <citation type="submission" date="2020-08" db="EMBL/GenBank/DDBJ databases">
        <title>Genomic Encyclopedia of Type Strains, Phase IV (KMG-IV): sequencing the most valuable type-strain genomes for metagenomic binning, comparative biology and taxonomic classification.</title>
        <authorList>
            <person name="Goeker M."/>
        </authorList>
    </citation>
    <scope>NUCLEOTIDE SEQUENCE [LARGE SCALE GENOMIC DNA]</scope>
    <source>
        <strain evidence="2 3">DSM 14552</strain>
    </source>
</reference>
<dbReference type="InterPro" id="IPR001753">
    <property type="entry name" value="Enoyl-CoA_hydra/iso"/>
</dbReference>
<dbReference type="RefSeq" id="WP_183615113.1">
    <property type="nucleotide sequence ID" value="NZ_JACICY010000018.1"/>
</dbReference>
<comment type="caution">
    <text evidence="2">The sequence shown here is derived from an EMBL/GenBank/DDBJ whole genome shotgun (WGS) entry which is preliminary data.</text>
</comment>
<dbReference type="PANTHER" id="PTHR43802">
    <property type="entry name" value="ENOYL-COA HYDRATASE"/>
    <property type="match status" value="1"/>
</dbReference>
<proteinExistence type="inferred from homology"/>
<dbReference type="Gene3D" id="3.90.226.10">
    <property type="entry name" value="2-enoyl-CoA Hydratase, Chain A, domain 1"/>
    <property type="match status" value="1"/>
</dbReference>
<keyword evidence="3" id="KW-1185">Reference proteome</keyword>
<evidence type="ECO:0000313" key="3">
    <source>
        <dbReference type="Proteomes" id="UP000562395"/>
    </source>
</evidence>
<dbReference type="EMBL" id="JACICY010000018">
    <property type="protein sequence ID" value="MBB3862650.1"/>
    <property type="molecule type" value="Genomic_DNA"/>
</dbReference>
<protein>
    <submittedName>
        <fullName evidence="2">Enoyl-CoA hydratase/carnithine racemase</fullName>
    </submittedName>
</protein>
<dbReference type="Pfam" id="PF00378">
    <property type="entry name" value="ECH_1"/>
    <property type="match status" value="1"/>
</dbReference>
<evidence type="ECO:0000256" key="1">
    <source>
        <dbReference type="ARBA" id="ARBA00005254"/>
    </source>
</evidence>
<sequence length="265" mass="29104">MDYTTILVDLDNHVATVTINRPEAMNSFNKQMLEEFAYLWRWVAETDDVHVVVLRAAQGRAFSTGADVKATEEPGGSLFHGNVWTDADPGEKLGPKAMKCWKPVVTAVHGMCAGGAFYWVGESDIVICSEDATFFDPHVTYGLTAALEPIHATYRMPLGDVLRMTLLGNDERITAYTALRLGLVTEVVPLEELWDRAQQLATKIAAKPPAAIQGSTRAIWESLDLPRSVALATGLKYCQVGNPVSVPQVDRWALMGKGKTPYVLR</sequence>
<gene>
    <name evidence="2" type="ORF">GGQ88_003952</name>
</gene>
<dbReference type="AlphaFoldDB" id="A0A7W6A3M9"/>
<dbReference type="PANTHER" id="PTHR43802:SF1">
    <property type="entry name" value="IP11341P-RELATED"/>
    <property type="match status" value="1"/>
</dbReference>
<comment type="similarity">
    <text evidence="1">Belongs to the enoyl-CoA hydratase/isomerase family.</text>
</comment>
<dbReference type="InterPro" id="IPR029045">
    <property type="entry name" value="ClpP/crotonase-like_dom_sf"/>
</dbReference>
<dbReference type="SUPFAM" id="SSF52096">
    <property type="entry name" value="ClpP/crotonase"/>
    <property type="match status" value="1"/>
</dbReference>
<dbReference type="GO" id="GO:0003824">
    <property type="term" value="F:catalytic activity"/>
    <property type="evidence" value="ECO:0007669"/>
    <property type="project" value="UniProtKB-ARBA"/>
</dbReference>
<accession>A0A7W6A3M9</accession>